<dbReference type="GeneID" id="136075793"/>
<proteinExistence type="predicted"/>
<name>A0ABM4B8U7_HYDVU</name>
<protein>
    <submittedName>
        <fullName evidence="2">Uncharacterized protein LOC136075793</fullName>
    </submittedName>
</protein>
<keyword evidence="1" id="KW-1185">Reference proteome</keyword>
<sequence>MGTHLSKKNLMTESLFEDYFCPINKSYYNNEYSSELSQDELDRAFKSLERNKIIGADEVSGNIVVDCYESLKNIHYKVFNALMKQGVFPDQLKIAKVIGFKKNISTEHAIIQFVREISESFEKKQYTLGVFIDLLKAFDTVDHKILL</sequence>
<accession>A0ABM4B8U7</accession>
<evidence type="ECO:0000313" key="1">
    <source>
        <dbReference type="Proteomes" id="UP001652625"/>
    </source>
</evidence>
<dbReference type="RefSeq" id="XP_065645302.1">
    <property type="nucleotide sequence ID" value="XM_065789230.1"/>
</dbReference>
<organism evidence="1 2">
    <name type="scientific">Hydra vulgaris</name>
    <name type="common">Hydra</name>
    <name type="synonym">Hydra attenuata</name>
    <dbReference type="NCBI Taxonomy" id="6087"/>
    <lineage>
        <taxon>Eukaryota</taxon>
        <taxon>Metazoa</taxon>
        <taxon>Cnidaria</taxon>
        <taxon>Hydrozoa</taxon>
        <taxon>Hydroidolina</taxon>
        <taxon>Anthoathecata</taxon>
        <taxon>Aplanulata</taxon>
        <taxon>Hydridae</taxon>
        <taxon>Hydra</taxon>
    </lineage>
</organism>
<reference evidence="2" key="2">
    <citation type="submission" date="2025-08" db="UniProtKB">
        <authorList>
            <consortium name="RefSeq"/>
        </authorList>
    </citation>
    <scope>IDENTIFICATION</scope>
</reference>
<dbReference type="Proteomes" id="UP001652625">
    <property type="component" value="Chromosome 02"/>
</dbReference>
<reference evidence="1" key="1">
    <citation type="submission" date="2025-05" db="UniProtKB">
        <authorList>
            <consortium name="RefSeq"/>
        </authorList>
    </citation>
    <scope>NUCLEOTIDE SEQUENCE [LARGE SCALE GENOMIC DNA]</scope>
</reference>
<gene>
    <name evidence="2" type="primary">LOC136075793</name>
</gene>
<evidence type="ECO:0000313" key="2">
    <source>
        <dbReference type="RefSeq" id="XP_065645302.1"/>
    </source>
</evidence>